<dbReference type="Proteomes" id="UP001059617">
    <property type="component" value="Chromosome"/>
</dbReference>
<keyword evidence="1" id="KW-0812">Transmembrane</keyword>
<keyword evidence="1" id="KW-0472">Membrane</keyword>
<gene>
    <name evidence="2" type="ORF">Dfulv_43540</name>
</gene>
<feature type="transmembrane region" description="Helical" evidence="1">
    <location>
        <begin position="29"/>
        <end position="51"/>
    </location>
</feature>
<accession>A0ABY5VXN9</accession>
<sequence length="256" mass="26601">MAPARARVAADRGPAAVTRIRAISHWATTAMLGVAGTALAQLLIAFLPLADIWAAHRPGAGAAALAGTVRIVAWILLAATALVAAIAFAGWLTRARSNLAAFGVKTREVTTGSVGRSPELRRRMTVLSWLFRVSLLTGCLVTGLGLVAGLDNVDEIGDVRDQTAAGHPVDGTLVAHLFGRQLMLRLPGAALFVIAAVFALLLIARTTSAQYGRVARLRGVTVLPAAIAALRSANDDWTVVLPAPTTPTTVGGTIRE</sequence>
<dbReference type="EMBL" id="CP073720">
    <property type="protein sequence ID" value="UWP81891.1"/>
    <property type="molecule type" value="Genomic_DNA"/>
</dbReference>
<evidence type="ECO:0000313" key="3">
    <source>
        <dbReference type="Proteomes" id="UP001059617"/>
    </source>
</evidence>
<proteinExistence type="predicted"/>
<feature type="transmembrane region" description="Helical" evidence="1">
    <location>
        <begin position="71"/>
        <end position="92"/>
    </location>
</feature>
<protein>
    <submittedName>
        <fullName evidence="2">Uncharacterized protein</fullName>
    </submittedName>
</protein>
<feature type="transmembrane region" description="Helical" evidence="1">
    <location>
        <begin position="182"/>
        <end position="203"/>
    </location>
</feature>
<evidence type="ECO:0000256" key="1">
    <source>
        <dbReference type="SAM" id="Phobius"/>
    </source>
</evidence>
<evidence type="ECO:0000313" key="2">
    <source>
        <dbReference type="EMBL" id="UWP81891.1"/>
    </source>
</evidence>
<reference evidence="2" key="1">
    <citation type="submission" date="2021-04" db="EMBL/GenBank/DDBJ databases">
        <authorList>
            <person name="Hartkoorn R.C."/>
            <person name="Beaudoing E."/>
            <person name="Hot D."/>
        </authorList>
    </citation>
    <scope>NUCLEOTIDE SEQUENCE</scope>
    <source>
        <strain evidence="2">NRRL B-16292</strain>
    </source>
</reference>
<feature type="transmembrane region" description="Helical" evidence="1">
    <location>
        <begin position="129"/>
        <end position="150"/>
    </location>
</feature>
<reference evidence="2" key="2">
    <citation type="submission" date="2022-09" db="EMBL/GenBank/DDBJ databases">
        <title>Biosynthetic gene clusters of Dactylosporangioum fulvum.</title>
        <authorList>
            <person name="Caradec T."/>
        </authorList>
    </citation>
    <scope>NUCLEOTIDE SEQUENCE</scope>
    <source>
        <strain evidence="2">NRRL B-16292</strain>
    </source>
</reference>
<keyword evidence="1" id="KW-1133">Transmembrane helix</keyword>
<dbReference type="RefSeq" id="WP_259859669.1">
    <property type="nucleotide sequence ID" value="NZ_BAAAST010000044.1"/>
</dbReference>
<organism evidence="2 3">
    <name type="scientific">Dactylosporangium fulvum</name>
    <dbReference type="NCBI Taxonomy" id="53359"/>
    <lineage>
        <taxon>Bacteria</taxon>
        <taxon>Bacillati</taxon>
        <taxon>Actinomycetota</taxon>
        <taxon>Actinomycetes</taxon>
        <taxon>Micromonosporales</taxon>
        <taxon>Micromonosporaceae</taxon>
        <taxon>Dactylosporangium</taxon>
    </lineage>
</organism>
<name>A0ABY5VXN9_9ACTN</name>
<keyword evidence="3" id="KW-1185">Reference proteome</keyword>